<comment type="subunit">
    <text evidence="12">Monomer. Interacts with DnaB.</text>
</comment>
<dbReference type="GO" id="GO:0000428">
    <property type="term" value="C:DNA-directed RNA polymerase complex"/>
    <property type="evidence" value="ECO:0007669"/>
    <property type="project" value="UniProtKB-KW"/>
</dbReference>
<dbReference type="PANTHER" id="PTHR30313:SF2">
    <property type="entry name" value="DNA PRIMASE"/>
    <property type="match status" value="1"/>
</dbReference>
<keyword evidence="10 12" id="KW-0238">DNA-binding</keyword>
<accession>A0A3T0TU38</accession>
<dbReference type="GO" id="GO:0003899">
    <property type="term" value="F:DNA-directed RNA polymerase activity"/>
    <property type="evidence" value="ECO:0007669"/>
    <property type="project" value="UniProtKB-UniRule"/>
</dbReference>
<keyword evidence="3 12" id="KW-0808">Transferase</keyword>
<evidence type="ECO:0000256" key="4">
    <source>
        <dbReference type="ARBA" id="ARBA00022695"/>
    </source>
</evidence>
<feature type="domain" description="Toprim" evidence="14">
    <location>
        <begin position="253"/>
        <end position="336"/>
    </location>
</feature>
<comment type="similarity">
    <text evidence="12">Belongs to the DnaG primase family.</text>
</comment>
<evidence type="ECO:0000256" key="1">
    <source>
        <dbReference type="ARBA" id="ARBA00022478"/>
    </source>
</evidence>
<feature type="coiled-coil region" evidence="13">
    <location>
        <begin position="397"/>
        <end position="458"/>
    </location>
</feature>
<name>A0A3T0TU38_9BACT</name>
<keyword evidence="5 12" id="KW-0235">DNA replication</keyword>
<evidence type="ECO:0000256" key="10">
    <source>
        <dbReference type="ARBA" id="ARBA00023125"/>
    </source>
</evidence>
<dbReference type="GO" id="GO:1990077">
    <property type="term" value="C:primosome complex"/>
    <property type="evidence" value="ECO:0007669"/>
    <property type="project" value="UniProtKB-KW"/>
</dbReference>
<dbReference type="OrthoDB" id="9803773at2"/>
<dbReference type="InterPro" id="IPR050219">
    <property type="entry name" value="DnaG_primase"/>
</dbReference>
<feature type="zinc finger region" description="CHC2-type" evidence="12">
    <location>
        <begin position="37"/>
        <end position="61"/>
    </location>
</feature>
<evidence type="ECO:0000256" key="6">
    <source>
        <dbReference type="ARBA" id="ARBA00022723"/>
    </source>
</evidence>
<dbReference type="FunFam" id="3.90.580.10:FF:000001">
    <property type="entry name" value="DNA primase"/>
    <property type="match status" value="1"/>
</dbReference>
<dbReference type="Proteomes" id="UP000256585">
    <property type="component" value="Chromosome"/>
</dbReference>
<dbReference type="PROSITE" id="PS50880">
    <property type="entry name" value="TOPRIM"/>
    <property type="match status" value="1"/>
</dbReference>
<dbReference type="InterPro" id="IPR037068">
    <property type="entry name" value="DNA_primase_core_N_sf"/>
</dbReference>
<dbReference type="Pfam" id="PF01807">
    <property type="entry name" value="Zn_ribbon_DnaG"/>
    <property type="match status" value="1"/>
</dbReference>
<evidence type="ECO:0000256" key="5">
    <source>
        <dbReference type="ARBA" id="ARBA00022705"/>
    </source>
</evidence>
<dbReference type="SUPFAM" id="SSF56731">
    <property type="entry name" value="DNA primase core"/>
    <property type="match status" value="1"/>
</dbReference>
<evidence type="ECO:0000256" key="13">
    <source>
        <dbReference type="SAM" id="Coils"/>
    </source>
</evidence>
<dbReference type="EC" id="2.7.7.101" evidence="12"/>
<keyword evidence="8 12" id="KW-0862">Zinc</keyword>
<dbReference type="Pfam" id="PF08275">
    <property type="entry name" value="DNAG_N"/>
    <property type="match status" value="1"/>
</dbReference>
<dbReference type="InterPro" id="IPR013264">
    <property type="entry name" value="DNAG_N"/>
</dbReference>
<dbReference type="SMART" id="SM00400">
    <property type="entry name" value="ZnF_CHCC"/>
    <property type="match status" value="1"/>
</dbReference>
<dbReference type="NCBIfam" id="TIGR01391">
    <property type="entry name" value="dnaG"/>
    <property type="match status" value="1"/>
</dbReference>
<dbReference type="InterPro" id="IPR034151">
    <property type="entry name" value="TOPRIM_DnaG_bac"/>
</dbReference>
<dbReference type="GO" id="GO:0005737">
    <property type="term" value="C:cytoplasm"/>
    <property type="evidence" value="ECO:0007669"/>
    <property type="project" value="TreeGrafter"/>
</dbReference>
<dbReference type="GO" id="GO:0003677">
    <property type="term" value="F:DNA binding"/>
    <property type="evidence" value="ECO:0007669"/>
    <property type="project" value="UniProtKB-KW"/>
</dbReference>
<keyword evidence="1 12" id="KW-0240">DNA-directed RNA polymerase</keyword>
<dbReference type="InterPro" id="IPR006295">
    <property type="entry name" value="DNA_primase_DnaG"/>
</dbReference>
<evidence type="ECO:0000256" key="2">
    <source>
        <dbReference type="ARBA" id="ARBA00022515"/>
    </source>
</evidence>
<organism evidence="15 16">
    <name type="scientific">Metamycoplasma phocicerebrale</name>
    <dbReference type="NCBI Taxonomy" id="142649"/>
    <lineage>
        <taxon>Bacteria</taxon>
        <taxon>Bacillati</taxon>
        <taxon>Mycoplasmatota</taxon>
        <taxon>Mycoplasmoidales</taxon>
        <taxon>Metamycoplasmataceae</taxon>
        <taxon>Metamycoplasma</taxon>
    </lineage>
</organism>
<dbReference type="CDD" id="cd03364">
    <property type="entry name" value="TOPRIM_DnaG_primases"/>
    <property type="match status" value="1"/>
</dbReference>
<evidence type="ECO:0000259" key="14">
    <source>
        <dbReference type="PROSITE" id="PS50880"/>
    </source>
</evidence>
<dbReference type="SUPFAM" id="SSF57783">
    <property type="entry name" value="Zinc beta-ribbon"/>
    <property type="match status" value="1"/>
</dbReference>
<dbReference type="EMBL" id="CP033058">
    <property type="protein sequence ID" value="AZZ65533.1"/>
    <property type="molecule type" value="Genomic_DNA"/>
</dbReference>
<dbReference type="InterPro" id="IPR006171">
    <property type="entry name" value="TOPRIM_dom"/>
</dbReference>
<keyword evidence="13" id="KW-0175">Coiled coil</keyword>
<evidence type="ECO:0000256" key="7">
    <source>
        <dbReference type="ARBA" id="ARBA00022771"/>
    </source>
</evidence>
<keyword evidence="16" id="KW-1185">Reference proteome</keyword>
<proteinExistence type="inferred from homology"/>
<dbReference type="HAMAP" id="MF_00974">
    <property type="entry name" value="DNA_primase_DnaG"/>
    <property type="match status" value="1"/>
</dbReference>
<dbReference type="RefSeq" id="WP_116171637.1">
    <property type="nucleotide sequence ID" value="NZ_CP033058.2"/>
</dbReference>
<dbReference type="Gene3D" id="3.40.1360.10">
    <property type="match status" value="1"/>
</dbReference>
<evidence type="ECO:0000313" key="16">
    <source>
        <dbReference type="Proteomes" id="UP000256585"/>
    </source>
</evidence>
<comment type="cofactor">
    <cofactor evidence="12">
        <name>Zn(2+)</name>
        <dbReference type="ChEBI" id="CHEBI:29105"/>
    </cofactor>
    <text evidence="12">Binds 1 zinc ion per monomer.</text>
</comment>
<keyword evidence="11 12" id="KW-0804">Transcription</keyword>
<evidence type="ECO:0000256" key="8">
    <source>
        <dbReference type="ARBA" id="ARBA00022833"/>
    </source>
</evidence>
<comment type="catalytic activity">
    <reaction evidence="12">
        <text>ssDNA + n NTP = ssDNA/pppN(pN)n-1 hybrid + (n-1) diphosphate.</text>
        <dbReference type="EC" id="2.7.7.101"/>
    </reaction>
</comment>
<gene>
    <name evidence="12 15" type="primary">dnaG</name>
    <name evidence="15" type="ORF">DMC14_001885</name>
</gene>
<keyword evidence="9" id="KW-0460">Magnesium</keyword>
<keyword evidence="7 12" id="KW-0863">Zinc-finger</keyword>
<dbReference type="GO" id="GO:0006269">
    <property type="term" value="P:DNA replication, synthesis of primer"/>
    <property type="evidence" value="ECO:0007669"/>
    <property type="project" value="UniProtKB-UniRule"/>
</dbReference>
<dbReference type="KEGG" id="mphc:DMC14_001885"/>
<reference evidence="15" key="1">
    <citation type="submission" date="2019-03" db="EMBL/GenBank/DDBJ databases">
        <title>Draft Sequence and Annotation of the Mycoplasma phocicerebrale Strain 1049T Genome.</title>
        <authorList>
            <person name="Frasca S.Jr."/>
            <person name="Kutish G.F."/>
            <person name="Castellanos Gell J."/>
            <person name="Michaels D.L."/>
            <person name="Brown D.R."/>
        </authorList>
    </citation>
    <scope>NUCLEOTIDE SEQUENCE</scope>
    <source>
        <strain evidence="15">1049</strain>
    </source>
</reference>
<comment type="domain">
    <text evidence="12">Contains an N-terminal zinc-binding domain, a central core domain that contains the primase activity, and a C-terminal DnaB-binding domain.</text>
</comment>
<comment type="function">
    <text evidence="12">RNA polymerase that catalyzes the synthesis of short RNA molecules used as primers for DNA polymerase during DNA replication.</text>
</comment>
<evidence type="ECO:0000313" key="15">
    <source>
        <dbReference type="EMBL" id="AZZ65533.1"/>
    </source>
</evidence>
<dbReference type="InterPro" id="IPR002694">
    <property type="entry name" value="Znf_CHC2"/>
</dbReference>
<dbReference type="InterPro" id="IPR030846">
    <property type="entry name" value="DnaG_bac"/>
</dbReference>
<dbReference type="AlphaFoldDB" id="A0A3T0TU38"/>
<dbReference type="PANTHER" id="PTHR30313">
    <property type="entry name" value="DNA PRIMASE"/>
    <property type="match status" value="1"/>
</dbReference>
<protein>
    <recommendedName>
        <fullName evidence="12">DNA primase</fullName>
        <ecNumber evidence="12">2.7.7.101</ecNumber>
    </recommendedName>
</protein>
<dbReference type="Gene3D" id="3.90.980.10">
    <property type="entry name" value="DNA primase, catalytic core, N-terminal domain"/>
    <property type="match status" value="1"/>
</dbReference>
<dbReference type="InterPro" id="IPR036977">
    <property type="entry name" value="DNA_primase_Znf_CHC2"/>
</dbReference>
<dbReference type="GO" id="GO:0008270">
    <property type="term" value="F:zinc ion binding"/>
    <property type="evidence" value="ECO:0007669"/>
    <property type="project" value="UniProtKB-UniRule"/>
</dbReference>
<dbReference type="Pfam" id="PF13155">
    <property type="entry name" value="Toprim_2"/>
    <property type="match status" value="1"/>
</dbReference>
<keyword evidence="6 12" id="KW-0479">Metal-binding</keyword>
<evidence type="ECO:0000256" key="11">
    <source>
        <dbReference type="ARBA" id="ARBA00023163"/>
    </source>
</evidence>
<evidence type="ECO:0000256" key="9">
    <source>
        <dbReference type="ARBA" id="ARBA00022842"/>
    </source>
</evidence>
<keyword evidence="2 12" id="KW-0639">Primosome</keyword>
<evidence type="ECO:0000256" key="3">
    <source>
        <dbReference type="ARBA" id="ARBA00022679"/>
    </source>
</evidence>
<evidence type="ECO:0000256" key="12">
    <source>
        <dbReference type="HAMAP-Rule" id="MF_00974"/>
    </source>
</evidence>
<dbReference type="Gene3D" id="3.90.580.10">
    <property type="entry name" value="Zinc finger, CHC2-type domain"/>
    <property type="match status" value="1"/>
</dbReference>
<sequence>MIKENVWEYVISNADIVNIIGEYVALEKQGKNYKACCPFHGEKTPSFVVNKEKGIFRCFGCGKGGNVIKFIEYRENLSSIEALKFLAKKLNLDISSFGKYLNKSNVSSEHTKLFELNSAALDFFKYQITFEKTKELEAFLIKRDLTKDIIKEFEIGYAASEKIIYNKLKELNFDTFSIFNSSLISSYENKNFFNDRLIFPIHDKFGNVVAFSGRDITNNSDPKYLNSAETLVFKKNEVMFNYFHAKEEISKTNEVYLVEGQFDCIALYKCQIKNAVAIMGTSLSPIHLKELSNKTINLFFDNDKAGINATLKNLKMILYYANKYNLNVNIIKNNLNKDPDELYKLDNGKTLLNTINNKMDIVEYLYNKFKNVHNSKASEAIKFENYKILFEYIYYVNKQLTLTLQKKLNDNNILNENIFNSYLADFSKPNFPSDKSFASKVKEQRKNEINENSHLEEQNNFFIDNNQIIIDNISSKNLTSYQQENTKNSYSNKNKINILKKQLSPHWILLNDILLATLSQPEFAKQFQNEQFHSLTFDDNIQPTRELISYVVKKNKEGKKVGINNILDSLKEDINKEKEPLLKKKFEQYFEEAQLIKEMTIRNDSILELKKYNQKIKELVDQKNNHSPKELITKKGKE</sequence>
<keyword evidence="4 12" id="KW-0548">Nucleotidyltransferase</keyword>
<dbReference type="SMART" id="SM00493">
    <property type="entry name" value="TOPRIM"/>
    <property type="match status" value="1"/>
</dbReference>